<keyword evidence="3" id="KW-1185">Reference proteome</keyword>
<feature type="compositionally biased region" description="Acidic residues" evidence="1">
    <location>
        <begin position="424"/>
        <end position="453"/>
    </location>
</feature>
<feature type="compositionally biased region" description="Acidic residues" evidence="1">
    <location>
        <begin position="50"/>
        <end position="64"/>
    </location>
</feature>
<evidence type="ECO:0000256" key="1">
    <source>
        <dbReference type="SAM" id="MobiDB-lite"/>
    </source>
</evidence>
<dbReference type="GO" id="GO:0032968">
    <property type="term" value="P:positive regulation of transcription elongation by RNA polymerase II"/>
    <property type="evidence" value="ECO:0007669"/>
    <property type="project" value="TreeGrafter"/>
</dbReference>
<dbReference type="Proteomes" id="UP000664169">
    <property type="component" value="Unassembled WGS sequence"/>
</dbReference>
<reference evidence="2" key="1">
    <citation type="submission" date="2021-03" db="EMBL/GenBank/DDBJ databases">
        <authorList>
            <person name="Tagirdzhanova G."/>
        </authorList>
    </citation>
    <scope>NUCLEOTIDE SEQUENCE</scope>
</reference>
<name>A0A8H3FJN3_9LECA</name>
<dbReference type="OrthoDB" id="20844at2759"/>
<dbReference type="AlphaFoldDB" id="A0A8H3FJN3"/>
<dbReference type="Pfam" id="PF04004">
    <property type="entry name" value="Leo1"/>
    <property type="match status" value="1"/>
</dbReference>
<comment type="caution">
    <text evidence="2">The sequence shown here is derived from an EMBL/GenBank/DDBJ whole genome shotgun (WGS) entry which is preliminary data.</text>
</comment>
<feature type="compositionally biased region" description="Polar residues" evidence="1">
    <location>
        <begin position="1"/>
        <end position="28"/>
    </location>
</feature>
<dbReference type="GO" id="GO:0016593">
    <property type="term" value="C:Cdc73/Paf1 complex"/>
    <property type="evidence" value="ECO:0007669"/>
    <property type="project" value="InterPro"/>
</dbReference>
<feature type="compositionally biased region" description="Basic residues" evidence="1">
    <location>
        <begin position="383"/>
        <end position="392"/>
    </location>
</feature>
<evidence type="ECO:0000313" key="3">
    <source>
        <dbReference type="Proteomes" id="UP000664169"/>
    </source>
</evidence>
<dbReference type="PANTHER" id="PTHR23146">
    <property type="entry name" value="LEO1 PROTEIN"/>
    <property type="match status" value="1"/>
</dbReference>
<accession>A0A8H3FJN3</accession>
<evidence type="ECO:0000313" key="2">
    <source>
        <dbReference type="EMBL" id="CAF9924002.1"/>
    </source>
</evidence>
<feature type="region of interest" description="Disordered" evidence="1">
    <location>
        <begin position="297"/>
        <end position="486"/>
    </location>
</feature>
<gene>
    <name evidence="2" type="ORF">GOMPHAMPRED_003515</name>
</gene>
<feature type="compositionally biased region" description="Basic and acidic residues" evidence="1">
    <location>
        <begin position="404"/>
        <end position="420"/>
    </location>
</feature>
<dbReference type="GO" id="GO:0006368">
    <property type="term" value="P:transcription elongation by RNA polymerase II"/>
    <property type="evidence" value="ECO:0007669"/>
    <property type="project" value="InterPro"/>
</dbReference>
<proteinExistence type="predicted"/>
<dbReference type="InterPro" id="IPR007149">
    <property type="entry name" value="Leo1"/>
</dbReference>
<dbReference type="EMBL" id="CAJPDQ010000020">
    <property type="protein sequence ID" value="CAF9924002.1"/>
    <property type="molecule type" value="Genomic_DNA"/>
</dbReference>
<feature type="compositionally biased region" description="Basic and acidic residues" evidence="1">
    <location>
        <begin position="319"/>
        <end position="351"/>
    </location>
</feature>
<evidence type="ECO:0008006" key="4">
    <source>
        <dbReference type="Google" id="ProtNLM"/>
    </source>
</evidence>
<protein>
    <recommendedName>
        <fullName evidence="4">RNA polymerase-associated protein LEO1</fullName>
    </recommendedName>
</protein>
<feature type="region of interest" description="Disordered" evidence="1">
    <location>
        <begin position="229"/>
        <end position="251"/>
    </location>
</feature>
<feature type="compositionally biased region" description="Basic and acidic residues" evidence="1">
    <location>
        <begin position="91"/>
        <end position="100"/>
    </location>
</feature>
<dbReference type="GO" id="GO:1990269">
    <property type="term" value="F:RNA polymerase II C-terminal domain phosphoserine binding"/>
    <property type="evidence" value="ECO:0007669"/>
    <property type="project" value="TreeGrafter"/>
</dbReference>
<feature type="region of interest" description="Disordered" evidence="1">
    <location>
        <begin position="1"/>
        <end position="108"/>
    </location>
</feature>
<dbReference type="PANTHER" id="PTHR23146:SF0">
    <property type="entry name" value="RNA POLYMERASE-ASSOCIATED PROTEIN LEO1"/>
    <property type="match status" value="1"/>
</dbReference>
<sequence length="486" mass="53977">MSESSSIESPLATPQSDIDEPSQNAQHQDNSDSEDEVTARKSRKHAAPVDEVDSDVPMGDDDLFGDGSASEGRQSPKRRKLSDTELDSGDDEGRRDRAGEEIEDEEQEQTLRVIDYELDRHGIPLGGDGEFYLLRFPQSIGIDSVAFAAGAFKKPVMSHHGAPPSSAFSASQVANSTIRWRRDPDEPEKLQSNARVLRWSDGSLTLQIASMPFDQFELPAKALAPPQARPLKITPISDPKKSSKYDSRQESHTYLTSIHPEHNLVQITNHITASLTVQTNEENDEALIRLQEQLSAATKGSKGDGGRGPEIVTLTEDPELARKRAEAAERDRTRADRRRQNQQEKERDRAARVMGRSTGRSGGGGLTIGGLEDDEGNTDSRRRTNPSRKPRRRNSEYSEDEEEGYGRRGGKEDEYDKEDGFLVESDEEIEVEDDDSEEEEFAEIDGDGEEQEDERPAARGKSSAADESARGAARRRRVVDDDEDDD</sequence>
<feature type="compositionally biased region" description="Basic and acidic residues" evidence="1">
    <location>
        <begin position="238"/>
        <end position="251"/>
    </location>
</feature>
<organism evidence="2 3">
    <name type="scientific">Gomphillus americanus</name>
    <dbReference type="NCBI Taxonomy" id="1940652"/>
    <lineage>
        <taxon>Eukaryota</taxon>
        <taxon>Fungi</taxon>
        <taxon>Dikarya</taxon>
        <taxon>Ascomycota</taxon>
        <taxon>Pezizomycotina</taxon>
        <taxon>Lecanoromycetes</taxon>
        <taxon>OSLEUM clade</taxon>
        <taxon>Ostropomycetidae</taxon>
        <taxon>Ostropales</taxon>
        <taxon>Graphidaceae</taxon>
        <taxon>Gomphilloideae</taxon>
        <taxon>Gomphillus</taxon>
    </lineage>
</organism>